<accession>A0A2K3N5Q8</accession>
<gene>
    <name evidence="2" type="ORF">L195_g021599</name>
</gene>
<feature type="compositionally biased region" description="Polar residues" evidence="1">
    <location>
        <begin position="356"/>
        <end position="365"/>
    </location>
</feature>
<evidence type="ECO:0000256" key="1">
    <source>
        <dbReference type="SAM" id="MobiDB-lite"/>
    </source>
</evidence>
<feature type="compositionally biased region" description="Polar residues" evidence="1">
    <location>
        <begin position="292"/>
        <end position="311"/>
    </location>
</feature>
<feature type="compositionally biased region" description="Polar residues" evidence="1">
    <location>
        <begin position="319"/>
        <end position="331"/>
    </location>
</feature>
<feature type="compositionally biased region" description="Acidic residues" evidence="1">
    <location>
        <begin position="173"/>
        <end position="186"/>
    </location>
</feature>
<reference evidence="2 3" key="1">
    <citation type="journal article" date="2014" name="Am. J. Bot.">
        <title>Genome assembly and annotation for red clover (Trifolium pratense; Fabaceae).</title>
        <authorList>
            <person name="Istvanek J."/>
            <person name="Jaros M."/>
            <person name="Krenek A."/>
            <person name="Repkova J."/>
        </authorList>
    </citation>
    <scope>NUCLEOTIDE SEQUENCE [LARGE SCALE GENOMIC DNA]</scope>
    <source>
        <strain evidence="3">cv. Tatra</strain>
        <tissue evidence="2">Young leaves</tissue>
    </source>
</reference>
<name>A0A2K3N5Q8_TRIPR</name>
<organism evidence="2 3">
    <name type="scientific">Trifolium pratense</name>
    <name type="common">Red clover</name>
    <dbReference type="NCBI Taxonomy" id="57577"/>
    <lineage>
        <taxon>Eukaryota</taxon>
        <taxon>Viridiplantae</taxon>
        <taxon>Streptophyta</taxon>
        <taxon>Embryophyta</taxon>
        <taxon>Tracheophyta</taxon>
        <taxon>Spermatophyta</taxon>
        <taxon>Magnoliopsida</taxon>
        <taxon>eudicotyledons</taxon>
        <taxon>Gunneridae</taxon>
        <taxon>Pentapetalae</taxon>
        <taxon>rosids</taxon>
        <taxon>fabids</taxon>
        <taxon>Fabales</taxon>
        <taxon>Fabaceae</taxon>
        <taxon>Papilionoideae</taxon>
        <taxon>50 kb inversion clade</taxon>
        <taxon>NPAAA clade</taxon>
        <taxon>Hologalegina</taxon>
        <taxon>IRL clade</taxon>
        <taxon>Trifolieae</taxon>
        <taxon>Trifolium</taxon>
    </lineage>
</organism>
<comment type="caution">
    <text evidence="2">The sequence shown here is derived from an EMBL/GenBank/DDBJ whole genome shotgun (WGS) entry which is preliminary data.</text>
</comment>
<feature type="region of interest" description="Disordered" evidence="1">
    <location>
        <begin position="140"/>
        <end position="389"/>
    </location>
</feature>
<dbReference type="Proteomes" id="UP000236291">
    <property type="component" value="Unassembled WGS sequence"/>
</dbReference>
<proteinExistence type="predicted"/>
<protein>
    <submittedName>
        <fullName evidence="2">Uncharacterized protein</fullName>
    </submittedName>
</protein>
<evidence type="ECO:0000313" key="2">
    <source>
        <dbReference type="EMBL" id="PNX98356.1"/>
    </source>
</evidence>
<feature type="compositionally biased region" description="Basic and acidic residues" evidence="1">
    <location>
        <begin position="282"/>
        <end position="291"/>
    </location>
</feature>
<reference evidence="2 3" key="2">
    <citation type="journal article" date="2017" name="Front. Plant Sci.">
        <title>Gene Classification and Mining of Molecular Markers Useful in Red Clover (Trifolium pratense) Breeding.</title>
        <authorList>
            <person name="Istvanek J."/>
            <person name="Dluhosova J."/>
            <person name="Dluhos P."/>
            <person name="Patkova L."/>
            <person name="Nedelnik J."/>
            <person name="Repkova J."/>
        </authorList>
    </citation>
    <scope>NUCLEOTIDE SEQUENCE [LARGE SCALE GENOMIC DNA]</scope>
    <source>
        <strain evidence="3">cv. Tatra</strain>
        <tissue evidence="2">Young leaves</tissue>
    </source>
</reference>
<feature type="compositionally biased region" description="Basic and acidic residues" evidence="1">
    <location>
        <begin position="245"/>
        <end position="255"/>
    </location>
</feature>
<dbReference type="AlphaFoldDB" id="A0A2K3N5Q8"/>
<feature type="compositionally biased region" description="Basic and acidic residues" evidence="1">
    <location>
        <begin position="140"/>
        <end position="155"/>
    </location>
</feature>
<feature type="compositionally biased region" description="Basic residues" evidence="1">
    <location>
        <begin position="111"/>
        <end position="120"/>
    </location>
</feature>
<feature type="region of interest" description="Disordered" evidence="1">
    <location>
        <begin position="99"/>
        <end position="120"/>
    </location>
</feature>
<sequence>MGMGRELFYQCRLVKQLKKFDTSLVNEEVRLEVLTAGILTKMHIINTKLVQPKHSFEVNSQDPFYLEDYPIISELDCEEVIQNFLATLRYQGHNVTRDMVPPAPTADPHGARRKGVKRKAYPKEKVVKTDLLKQKKIKVEKEAEKRTNQKHEVPAKKVIQVSTAPQKRKLEFDDPAEDSSETDTDDQTIAARLRRGKKAPVDKGKSSKITTETDSELGYTKPLQTILPENTIKIDISSSDTNSEELNKSTDELLSKGESFMAKTTSANKSQKLDEPVSSDTPLKELEKHLSSDTLNTHTFTHEMASTTPQPHLSPAKQPLNTPQDSPTKPSSEPKPDDDNNLPAQSSDPQPDDESQNLLVQSSEQQPDDNDQSLPDPSSDKPDVIETDPTNTNLLNKFFIFPSDVDVVVSPFKAKLGDVLDIIAQEVKDDIGNKVAEARKAEVERSIQLAKEKFALIERAEAEKLEQEKSLLNDMAELIVSPDEFSSSSSGKGKAPMDPSMEEKFKALEDAIGTQRSDHQQLEGKVDNLDNKVDGLHEKFDKLLALFSSKP</sequence>
<evidence type="ECO:0000313" key="3">
    <source>
        <dbReference type="Proteomes" id="UP000236291"/>
    </source>
</evidence>
<dbReference type="EMBL" id="ASHM01016548">
    <property type="protein sequence ID" value="PNX98356.1"/>
    <property type="molecule type" value="Genomic_DNA"/>
</dbReference>